<dbReference type="SUPFAM" id="SSF47473">
    <property type="entry name" value="EF-hand"/>
    <property type="match status" value="1"/>
</dbReference>
<dbReference type="GeneID" id="111101397"/>
<organism evidence="9 10">
    <name type="scientific">Crassostrea virginica</name>
    <name type="common">Eastern oyster</name>
    <dbReference type="NCBI Taxonomy" id="6565"/>
    <lineage>
        <taxon>Eukaryota</taxon>
        <taxon>Metazoa</taxon>
        <taxon>Spiralia</taxon>
        <taxon>Lophotrochozoa</taxon>
        <taxon>Mollusca</taxon>
        <taxon>Bivalvia</taxon>
        <taxon>Autobranchia</taxon>
        <taxon>Pteriomorphia</taxon>
        <taxon>Ostreida</taxon>
        <taxon>Ostreoidea</taxon>
        <taxon>Ostreidae</taxon>
        <taxon>Crassostrea</taxon>
    </lineage>
</organism>
<accession>A0A8B8AGD1</accession>
<dbReference type="PANTHER" id="PTHR23048">
    <property type="entry name" value="MYOSIN LIGHT CHAIN 1, 3"/>
    <property type="match status" value="1"/>
</dbReference>
<dbReference type="Gene3D" id="1.10.238.10">
    <property type="entry name" value="EF-hand"/>
    <property type="match status" value="2"/>
</dbReference>
<dbReference type="RefSeq" id="XP_022289578.1">
    <property type="nucleotide sequence ID" value="XM_022433870.1"/>
</dbReference>
<evidence type="ECO:0000256" key="7">
    <source>
        <dbReference type="ARBA" id="ARBA00078496"/>
    </source>
</evidence>
<evidence type="ECO:0000256" key="1">
    <source>
        <dbReference type="ARBA" id="ARBA00022737"/>
    </source>
</evidence>
<reference evidence="10" key="2">
    <citation type="submission" date="2025-08" db="UniProtKB">
        <authorList>
            <consortium name="RefSeq"/>
        </authorList>
    </citation>
    <scope>IDENTIFICATION</scope>
    <source>
        <tissue evidence="10">Whole sample</tissue>
    </source>
</reference>
<dbReference type="GO" id="GO:0005509">
    <property type="term" value="F:calcium ion binding"/>
    <property type="evidence" value="ECO:0007669"/>
    <property type="project" value="InterPro"/>
</dbReference>
<gene>
    <name evidence="10" type="primary">LOC111101397</name>
</gene>
<reference evidence="9" key="1">
    <citation type="submission" date="2024-06" db="UniProtKB">
        <authorList>
            <consortium name="RefSeq"/>
        </authorList>
    </citation>
    <scope>NUCLEOTIDE SEQUENCE [LARGE SCALE GENOMIC DNA]</scope>
</reference>
<keyword evidence="3" id="KW-0518">Myosin</keyword>
<evidence type="ECO:0000256" key="4">
    <source>
        <dbReference type="ARBA" id="ARBA00023175"/>
    </source>
</evidence>
<dbReference type="InterPro" id="IPR018247">
    <property type="entry name" value="EF_Hand_1_Ca_BS"/>
</dbReference>
<dbReference type="PROSITE" id="PS50222">
    <property type="entry name" value="EF_HAND_2"/>
    <property type="match status" value="3"/>
</dbReference>
<dbReference type="FunFam" id="1.10.238.10:FF:000003">
    <property type="entry name" value="Calmodulin A"/>
    <property type="match status" value="1"/>
</dbReference>
<evidence type="ECO:0000313" key="9">
    <source>
        <dbReference type="Proteomes" id="UP000694844"/>
    </source>
</evidence>
<feature type="domain" description="EF-hand" evidence="8">
    <location>
        <begin position="11"/>
        <end position="46"/>
    </location>
</feature>
<keyword evidence="2" id="KW-0106">Calcium</keyword>
<proteinExistence type="predicted"/>
<evidence type="ECO:0000313" key="10">
    <source>
        <dbReference type="RefSeq" id="XP_022289578.1"/>
    </source>
</evidence>
<evidence type="ECO:0000259" key="8">
    <source>
        <dbReference type="PROSITE" id="PS50222"/>
    </source>
</evidence>
<evidence type="ECO:0000256" key="3">
    <source>
        <dbReference type="ARBA" id="ARBA00023123"/>
    </source>
</evidence>
<keyword evidence="5" id="KW-0514">Muscle protein</keyword>
<dbReference type="AlphaFoldDB" id="A0A8B8AGD1"/>
<dbReference type="Pfam" id="PF13499">
    <property type="entry name" value="EF-hand_7"/>
    <property type="match status" value="1"/>
</dbReference>
<evidence type="ECO:0000256" key="5">
    <source>
        <dbReference type="ARBA" id="ARBA00023179"/>
    </source>
</evidence>
<dbReference type="Proteomes" id="UP000694844">
    <property type="component" value="Chromosome 1"/>
</dbReference>
<evidence type="ECO:0000256" key="6">
    <source>
        <dbReference type="ARBA" id="ARBA00049593"/>
    </source>
</evidence>
<dbReference type="KEGG" id="cvn:111101397"/>
<dbReference type="PANTHER" id="PTHR23048:SF0">
    <property type="entry name" value="CALMODULIN LIKE 3"/>
    <property type="match status" value="1"/>
</dbReference>
<evidence type="ECO:0000256" key="2">
    <source>
        <dbReference type="ARBA" id="ARBA00022837"/>
    </source>
</evidence>
<name>A0A8B8AGD1_CRAVI</name>
<feature type="domain" description="EF-hand" evidence="8">
    <location>
        <begin position="119"/>
        <end position="151"/>
    </location>
</feature>
<dbReference type="InterPro" id="IPR050230">
    <property type="entry name" value="CALM/Myosin/TropC-like"/>
</dbReference>
<dbReference type="GO" id="GO:0016460">
    <property type="term" value="C:myosin II complex"/>
    <property type="evidence" value="ECO:0007669"/>
    <property type="project" value="TreeGrafter"/>
</dbReference>
<keyword evidence="9" id="KW-1185">Reference proteome</keyword>
<comment type="function">
    <text evidence="6">In molluscan muscle, calcium regulation is associated with myosin rather than with actin. Muscle myosin contains two types of light chains: the catalytic light chain, essential for ATPase activity, and the regulatory light chain, a calcium-binding protein responsible for Ca(2+) dependent binding and Ca(2+) dependent Mg-ATPase activity.</text>
</comment>
<dbReference type="CDD" id="cd00051">
    <property type="entry name" value="EFh"/>
    <property type="match status" value="1"/>
</dbReference>
<keyword evidence="4" id="KW-0505">Motor protein</keyword>
<dbReference type="SMART" id="SM00054">
    <property type="entry name" value="EFh"/>
    <property type="match status" value="3"/>
</dbReference>
<dbReference type="InterPro" id="IPR011992">
    <property type="entry name" value="EF-hand-dom_pair"/>
</dbReference>
<dbReference type="InterPro" id="IPR002048">
    <property type="entry name" value="EF_hand_dom"/>
</dbReference>
<dbReference type="PROSITE" id="PS00018">
    <property type="entry name" value="EF_HAND_1"/>
    <property type="match status" value="1"/>
</dbReference>
<protein>
    <recommendedName>
        <fullName evidence="7">Sulfhydryl light chain</fullName>
    </recommendedName>
</protein>
<sequence>MPHISETEMDKEVSEIRKSFDYVDENKNGRVLIKDLTRGFHIIGFDPTSKEAIDVVTELNTEGGAYVDFERYEKVVKKVLRKTESEQRFYQKAFRRFDKNGDGSVSYEELKEVFLARGKSEKDVKDFFDEADTDKDGQVDYEEFVMWFSRT</sequence>
<feature type="domain" description="EF-hand" evidence="8">
    <location>
        <begin position="85"/>
        <end position="114"/>
    </location>
</feature>
<keyword evidence="1" id="KW-0677">Repeat</keyword>